<dbReference type="RefSeq" id="WP_207300461.1">
    <property type="nucleotide sequence ID" value="NZ_CP071444.1"/>
</dbReference>
<evidence type="ECO:0000313" key="4">
    <source>
        <dbReference type="Proteomes" id="UP000663499"/>
    </source>
</evidence>
<dbReference type="InterPro" id="IPR050273">
    <property type="entry name" value="GppA/Ppx_hydrolase"/>
</dbReference>
<organism evidence="3 4">
    <name type="scientific">Alkalibacter rhizosphaerae</name>
    <dbReference type="NCBI Taxonomy" id="2815577"/>
    <lineage>
        <taxon>Bacteria</taxon>
        <taxon>Bacillati</taxon>
        <taxon>Bacillota</taxon>
        <taxon>Clostridia</taxon>
        <taxon>Eubacteriales</taxon>
        <taxon>Eubacteriaceae</taxon>
        <taxon>Alkalibacter</taxon>
    </lineage>
</organism>
<accession>A0A974XFX6</accession>
<comment type="similarity">
    <text evidence="1">Belongs to the GppA/Ppx family.</text>
</comment>
<sequence length="304" mass="33826">MIYALIDIGSNTMRMNMYKCENNTIHLLFGTKEPAGLAGYVDYGVLSQKGIDKAISVLRSFQGIVSNFQVDQLYVFATASLRNIANSNAALKQIKKATELEIDLLSGEDEAILDFIGAIKVTDMDDGIVVDIGGGSTEIVTFKERQIINAASIPIGSLNLYKHWVEGLLPTKEEQKKIKREINKELDLMEDMMIDSYDSICGVGGTIRGARKLNNAAYDLPDANGLLEVKKIKKVLKRLGKDDRDAVDQILKVVPDRVHTIIPGMMILKEVAKRFEAKDIHVSQYGVREGYLYDKVLKEKVLDV</sequence>
<dbReference type="Gene3D" id="3.30.420.150">
    <property type="entry name" value="Exopolyphosphatase. Domain 2"/>
    <property type="match status" value="1"/>
</dbReference>
<protein>
    <submittedName>
        <fullName evidence="3">Phosphatase</fullName>
    </submittedName>
</protein>
<feature type="domain" description="Ppx/GppA phosphatase N-terminal" evidence="2">
    <location>
        <begin position="23"/>
        <end position="299"/>
    </location>
</feature>
<dbReference type="CDD" id="cd24052">
    <property type="entry name" value="ASKHA_NBD_HpPPX-GppA-like"/>
    <property type="match status" value="1"/>
</dbReference>
<dbReference type="PANTHER" id="PTHR30005">
    <property type="entry name" value="EXOPOLYPHOSPHATASE"/>
    <property type="match status" value="1"/>
</dbReference>
<gene>
    <name evidence="3" type="ORF">J0B03_03375</name>
</gene>
<keyword evidence="4" id="KW-1185">Reference proteome</keyword>
<dbReference type="AlphaFoldDB" id="A0A974XFX6"/>
<dbReference type="EMBL" id="CP071444">
    <property type="protein sequence ID" value="QSX09122.1"/>
    <property type="molecule type" value="Genomic_DNA"/>
</dbReference>
<dbReference type="InterPro" id="IPR003695">
    <property type="entry name" value="Ppx_GppA_N"/>
</dbReference>
<dbReference type="PANTHER" id="PTHR30005:SF0">
    <property type="entry name" value="RETROGRADE REGULATION PROTEIN 2"/>
    <property type="match status" value="1"/>
</dbReference>
<proteinExistence type="inferred from homology"/>
<dbReference type="InterPro" id="IPR043129">
    <property type="entry name" value="ATPase_NBD"/>
</dbReference>
<reference evidence="3" key="1">
    <citation type="submission" date="2021-03" db="EMBL/GenBank/DDBJ databases">
        <title>Alkalibacter marinus sp. nov., isolated from tidal flat sediment.</title>
        <authorList>
            <person name="Namirimu T."/>
            <person name="Yang J.-A."/>
            <person name="Yang S.-H."/>
            <person name="Kim Y.-J."/>
            <person name="Kwon K.K."/>
        </authorList>
    </citation>
    <scope>NUCLEOTIDE SEQUENCE</scope>
    <source>
        <strain evidence="3">ES005</strain>
    </source>
</reference>
<evidence type="ECO:0000259" key="2">
    <source>
        <dbReference type="Pfam" id="PF02541"/>
    </source>
</evidence>
<evidence type="ECO:0000256" key="1">
    <source>
        <dbReference type="ARBA" id="ARBA00007125"/>
    </source>
</evidence>
<dbReference type="Gene3D" id="3.30.420.40">
    <property type="match status" value="1"/>
</dbReference>
<dbReference type="SUPFAM" id="SSF53067">
    <property type="entry name" value="Actin-like ATPase domain"/>
    <property type="match status" value="2"/>
</dbReference>
<evidence type="ECO:0000313" key="3">
    <source>
        <dbReference type="EMBL" id="QSX09122.1"/>
    </source>
</evidence>
<dbReference type="Proteomes" id="UP000663499">
    <property type="component" value="Chromosome"/>
</dbReference>
<dbReference type="KEGG" id="alka:J0B03_03375"/>
<dbReference type="Pfam" id="PF02541">
    <property type="entry name" value="Ppx-GppA"/>
    <property type="match status" value="1"/>
</dbReference>
<name>A0A974XFX6_9FIRM</name>